<dbReference type="Gene3D" id="3.40.50.720">
    <property type="entry name" value="NAD(P)-binding Rossmann-like Domain"/>
    <property type="match status" value="1"/>
</dbReference>
<evidence type="ECO:0000313" key="13">
    <source>
        <dbReference type="EMBL" id="WBM37650.1"/>
    </source>
</evidence>
<evidence type="ECO:0000259" key="11">
    <source>
        <dbReference type="Pfam" id="PF18317"/>
    </source>
</evidence>
<keyword evidence="6 8" id="KW-0057">Aromatic amino acid biosynthesis</keyword>
<dbReference type="Pfam" id="PF08501">
    <property type="entry name" value="Shikimate_dh_N"/>
    <property type="match status" value="1"/>
</dbReference>
<evidence type="ECO:0000259" key="9">
    <source>
        <dbReference type="Pfam" id="PF01488"/>
    </source>
</evidence>
<proteinExistence type="inferred from homology"/>
<feature type="binding site" evidence="8">
    <location>
        <begin position="131"/>
        <end position="135"/>
    </location>
    <ligand>
        <name>NADP(+)</name>
        <dbReference type="ChEBI" id="CHEBI:58349"/>
    </ligand>
</feature>
<comment type="subunit">
    <text evidence="8">Homodimer.</text>
</comment>
<comment type="caution">
    <text evidence="8">Lacks conserved residue(s) required for the propagation of feature annotation.</text>
</comment>
<evidence type="ECO:0000256" key="4">
    <source>
        <dbReference type="ARBA" id="ARBA00022857"/>
    </source>
</evidence>
<dbReference type="InterPro" id="IPR046346">
    <property type="entry name" value="Aminoacid_DH-like_N_sf"/>
</dbReference>
<dbReference type="GO" id="GO:0009073">
    <property type="term" value="P:aromatic amino acid family biosynthetic process"/>
    <property type="evidence" value="ECO:0007669"/>
    <property type="project" value="UniProtKB-KW"/>
</dbReference>
<feature type="binding site" evidence="8">
    <location>
        <position position="247"/>
    </location>
    <ligand>
        <name>NADP(+)</name>
        <dbReference type="ChEBI" id="CHEBI:58349"/>
    </ligand>
</feature>
<dbReference type="SUPFAM" id="SSF51735">
    <property type="entry name" value="NAD(P)-binding Rossmann-fold domains"/>
    <property type="match status" value="1"/>
</dbReference>
<dbReference type="GO" id="GO:0008652">
    <property type="term" value="P:amino acid biosynthetic process"/>
    <property type="evidence" value="ECO:0007669"/>
    <property type="project" value="UniProtKB-KW"/>
</dbReference>
<dbReference type="Pfam" id="PF18317">
    <property type="entry name" value="SDH_C"/>
    <property type="match status" value="1"/>
</dbReference>
<dbReference type="InterPro" id="IPR022893">
    <property type="entry name" value="Shikimate_DH_fam"/>
</dbReference>
<comment type="catalytic activity">
    <reaction evidence="7 8">
        <text>shikimate + NADP(+) = 3-dehydroshikimate + NADPH + H(+)</text>
        <dbReference type="Rhea" id="RHEA:17737"/>
        <dbReference type="ChEBI" id="CHEBI:15378"/>
        <dbReference type="ChEBI" id="CHEBI:16630"/>
        <dbReference type="ChEBI" id="CHEBI:36208"/>
        <dbReference type="ChEBI" id="CHEBI:57783"/>
        <dbReference type="ChEBI" id="CHEBI:58349"/>
        <dbReference type="EC" id="1.1.1.25"/>
    </reaction>
</comment>
<evidence type="ECO:0000256" key="6">
    <source>
        <dbReference type="ARBA" id="ARBA00023141"/>
    </source>
</evidence>
<evidence type="ECO:0000313" key="14">
    <source>
        <dbReference type="Proteomes" id="UP000245216"/>
    </source>
</evidence>
<keyword evidence="4 8" id="KW-0521">NADP</keyword>
<dbReference type="EMBL" id="CP096916">
    <property type="protein sequence ID" value="WBM37650.1"/>
    <property type="molecule type" value="Genomic_DNA"/>
</dbReference>
<evidence type="ECO:0000256" key="1">
    <source>
        <dbReference type="ARBA" id="ARBA00004871"/>
    </source>
</evidence>
<evidence type="ECO:0000313" key="12">
    <source>
        <dbReference type="EMBL" id="PWE13732.1"/>
    </source>
</evidence>
<dbReference type="STRING" id="511.UZ73_13725"/>
<evidence type="ECO:0000313" key="15">
    <source>
        <dbReference type="Proteomes" id="UP001211866"/>
    </source>
</evidence>
<reference evidence="12 14" key="1">
    <citation type="submission" date="2018-05" db="EMBL/GenBank/DDBJ databases">
        <title>Genome Sequence of an Efficient Indole-Degrading Bacterium, Alcaligenes sp.YBY.</title>
        <authorList>
            <person name="Yang B."/>
        </authorList>
    </citation>
    <scope>NUCLEOTIDE SEQUENCE [LARGE SCALE GENOMIC DNA]</scope>
    <source>
        <strain evidence="12 14">YBY</strain>
    </source>
</reference>
<evidence type="ECO:0000256" key="3">
    <source>
        <dbReference type="ARBA" id="ARBA00022605"/>
    </source>
</evidence>
<dbReference type="GO" id="GO:0019632">
    <property type="term" value="P:shikimate metabolic process"/>
    <property type="evidence" value="ECO:0007669"/>
    <property type="project" value="InterPro"/>
</dbReference>
<dbReference type="InterPro" id="IPR013708">
    <property type="entry name" value="Shikimate_DH-bd_N"/>
</dbReference>
<feature type="binding site" evidence="8">
    <location>
        <begin position="20"/>
        <end position="22"/>
    </location>
    <ligand>
        <name>shikimate</name>
        <dbReference type="ChEBI" id="CHEBI:36208"/>
    </ligand>
</feature>
<comment type="function">
    <text evidence="8">Involved in the biosynthesis of the chorismate, which leads to the biosynthesis of aromatic amino acids. Catalyzes the reversible NADPH linked reduction of 3-dehydroshikimate (DHSA) to yield shikimate (SA).</text>
</comment>
<dbReference type="Pfam" id="PF01488">
    <property type="entry name" value="Shikimate_DH"/>
    <property type="match status" value="1"/>
</dbReference>
<dbReference type="NCBIfam" id="NF001310">
    <property type="entry name" value="PRK00258.1-2"/>
    <property type="match status" value="1"/>
</dbReference>
<dbReference type="CDD" id="cd01065">
    <property type="entry name" value="NAD_bind_Shikimate_DH"/>
    <property type="match status" value="1"/>
</dbReference>
<dbReference type="GO" id="GO:0005829">
    <property type="term" value="C:cytosol"/>
    <property type="evidence" value="ECO:0007669"/>
    <property type="project" value="TreeGrafter"/>
</dbReference>
<dbReference type="InterPro" id="IPR041121">
    <property type="entry name" value="SDH_C"/>
</dbReference>
<dbReference type="GO" id="GO:0004764">
    <property type="term" value="F:shikimate 3-dehydrogenase (NADP+) activity"/>
    <property type="evidence" value="ECO:0007669"/>
    <property type="project" value="UniProtKB-UniRule"/>
</dbReference>
<feature type="domain" description="Quinate/shikimate 5-dehydrogenase/glutamyl-tRNA reductase" evidence="9">
    <location>
        <begin position="123"/>
        <end position="201"/>
    </location>
</feature>
<feature type="binding site" evidence="8">
    <location>
        <position position="66"/>
    </location>
    <ligand>
        <name>shikimate</name>
        <dbReference type="ChEBI" id="CHEBI:36208"/>
    </ligand>
</feature>
<feature type="domain" description="SDH C-terminal" evidence="11">
    <location>
        <begin position="247"/>
        <end position="277"/>
    </location>
</feature>
<dbReference type="Proteomes" id="UP000245216">
    <property type="component" value="Unassembled WGS sequence"/>
</dbReference>
<dbReference type="Proteomes" id="UP001211866">
    <property type="component" value="Chromosome"/>
</dbReference>
<dbReference type="Gene3D" id="3.40.50.10860">
    <property type="entry name" value="Leucine Dehydrogenase, chain A, domain 1"/>
    <property type="match status" value="1"/>
</dbReference>
<dbReference type="SUPFAM" id="SSF53223">
    <property type="entry name" value="Aminoacid dehydrogenase-like, N-terminal domain"/>
    <property type="match status" value="1"/>
</dbReference>
<dbReference type="AlphaFoldDB" id="A0A2U2BIB0"/>
<dbReference type="NCBIfam" id="TIGR00507">
    <property type="entry name" value="aroE"/>
    <property type="match status" value="1"/>
</dbReference>
<dbReference type="HAMAP" id="MF_00222">
    <property type="entry name" value="Shikimate_DH_AroE"/>
    <property type="match status" value="1"/>
</dbReference>
<feature type="binding site" evidence="8">
    <location>
        <position position="223"/>
    </location>
    <ligand>
        <name>NADP(+)</name>
        <dbReference type="ChEBI" id="CHEBI:58349"/>
    </ligand>
</feature>
<evidence type="ECO:0000259" key="10">
    <source>
        <dbReference type="Pfam" id="PF08501"/>
    </source>
</evidence>
<dbReference type="GO" id="GO:0050661">
    <property type="term" value="F:NADP binding"/>
    <property type="evidence" value="ECO:0007669"/>
    <property type="project" value="InterPro"/>
</dbReference>
<feature type="binding site" evidence="8">
    <location>
        <position position="107"/>
    </location>
    <ligand>
        <name>shikimate</name>
        <dbReference type="ChEBI" id="CHEBI:36208"/>
    </ligand>
</feature>
<comment type="similarity">
    <text evidence="8">Belongs to the shikimate dehydrogenase family.</text>
</comment>
<feature type="active site" description="Proton acceptor" evidence="8">
    <location>
        <position position="70"/>
    </location>
</feature>
<dbReference type="UniPathway" id="UPA00053">
    <property type="reaction ID" value="UER00087"/>
</dbReference>
<dbReference type="FunFam" id="3.40.50.10860:FF:000006">
    <property type="entry name" value="Shikimate dehydrogenase (NADP(+))"/>
    <property type="match status" value="1"/>
</dbReference>
<dbReference type="EMBL" id="QEXO01000003">
    <property type="protein sequence ID" value="PWE13732.1"/>
    <property type="molecule type" value="Genomic_DNA"/>
</dbReference>
<dbReference type="PANTHER" id="PTHR21089">
    <property type="entry name" value="SHIKIMATE DEHYDROGENASE"/>
    <property type="match status" value="1"/>
</dbReference>
<comment type="pathway">
    <text evidence="1 8">Metabolic intermediate biosynthesis; chorismate biosynthesis; chorismate from D-erythrose 4-phosphate and phosphoenolpyruvate: step 4/7.</text>
</comment>
<evidence type="ECO:0000256" key="5">
    <source>
        <dbReference type="ARBA" id="ARBA00023002"/>
    </source>
</evidence>
<dbReference type="RefSeq" id="WP_063691474.1">
    <property type="nucleotide sequence ID" value="NZ_CP021079.1"/>
</dbReference>
<dbReference type="GO" id="GO:0009423">
    <property type="term" value="P:chorismate biosynthetic process"/>
    <property type="evidence" value="ECO:0007669"/>
    <property type="project" value="UniProtKB-UniRule"/>
</dbReference>
<dbReference type="PANTHER" id="PTHR21089:SF1">
    <property type="entry name" value="BIFUNCTIONAL 3-DEHYDROQUINATE DEHYDRATASE_SHIKIMATE DEHYDROGENASE, CHLOROPLASTIC"/>
    <property type="match status" value="1"/>
</dbReference>
<organism evidence="12 14">
    <name type="scientific">Alcaligenes faecalis</name>
    <dbReference type="NCBI Taxonomy" id="511"/>
    <lineage>
        <taxon>Bacteria</taxon>
        <taxon>Pseudomonadati</taxon>
        <taxon>Pseudomonadota</taxon>
        <taxon>Betaproteobacteria</taxon>
        <taxon>Burkholderiales</taxon>
        <taxon>Alcaligenaceae</taxon>
        <taxon>Alcaligenes</taxon>
    </lineage>
</organism>
<keyword evidence="5 8" id="KW-0560">Oxidoreductase</keyword>
<name>A0A2U2BIB0_ALCFA</name>
<feature type="domain" description="Shikimate dehydrogenase substrate binding N-terminal" evidence="10">
    <location>
        <begin position="12"/>
        <end position="94"/>
    </location>
</feature>
<dbReference type="InterPro" id="IPR006151">
    <property type="entry name" value="Shikm_DH/Glu-tRNA_Rdtase"/>
</dbReference>
<feature type="binding site" evidence="8">
    <location>
        <position position="254"/>
    </location>
    <ligand>
        <name>shikimate</name>
        <dbReference type="ChEBI" id="CHEBI:36208"/>
    </ligand>
</feature>
<dbReference type="EC" id="1.1.1.25" evidence="2 8"/>
<reference evidence="12 14" key="2">
    <citation type="submission" date="2018-05" db="EMBL/GenBank/DDBJ databases">
        <authorList>
            <person name="Lanie J.A."/>
            <person name="Ng W.-L."/>
            <person name="Kazmierczak K.M."/>
            <person name="Andrzejewski T.M."/>
            <person name="Davidsen T.M."/>
            <person name="Wayne K.J."/>
            <person name="Tettelin H."/>
            <person name="Glass J.I."/>
            <person name="Rusch D."/>
            <person name="Podicherti R."/>
            <person name="Tsui H.-C.T."/>
            <person name="Winkler M.E."/>
        </authorList>
    </citation>
    <scope>NUCLEOTIDE SEQUENCE [LARGE SCALE GENOMIC DNA]</scope>
    <source>
        <strain evidence="12 14">YBY</strain>
    </source>
</reference>
<keyword evidence="15" id="KW-1185">Reference proteome</keyword>
<evidence type="ECO:0000256" key="8">
    <source>
        <dbReference type="HAMAP-Rule" id="MF_00222"/>
    </source>
</evidence>
<reference evidence="13 15" key="3">
    <citation type="submission" date="2022-05" db="EMBL/GenBank/DDBJ databases">
        <title>Complete sequence of strain NY11312.</title>
        <authorList>
            <person name="Zhou D."/>
        </authorList>
    </citation>
    <scope>NUCLEOTIDE SEQUENCE [LARGE SCALE GENOMIC DNA]</scope>
    <source>
        <strain evidence="13 15">NY11312</strain>
    </source>
</reference>
<protein>
    <recommendedName>
        <fullName evidence="2 8">Shikimate dehydrogenase (NADP(+))</fullName>
        <shortName evidence="8">SDH</shortName>
        <ecNumber evidence="2 8">1.1.1.25</ecNumber>
    </recommendedName>
</protein>
<evidence type="ECO:0000256" key="7">
    <source>
        <dbReference type="ARBA" id="ARBA00049442"/>
    </source>
</evidence>
<feature type="binding site" evidence="8">
    <location>
        <begin position="155"/>
        <end position="160"/>
    </location>
    <ligand>
        <name>NADP(+)</name>
        <dbReference type="ChEBI" id="CHEBI:58349"/>
    </ligand>
</feature>
<sequence length="283" mass="30584">MPDTTPAKRYGVIGHPIEHSRSPQIHTQFASQFNLALSYERILAPLDGFSATVEAFFKDGSGLNVTLPFKEQAYDLVGPRLSRRARMAGAVNTLWLEEGQLHGCNTDGVGLCSDLLRVGHNPEGKRILLIGAGGASRGVVFPLLEAGCEMLHIINRTSAKAYDIREQVVALDPDASRRLSAGGLDDHCGDWDIVINATSASLNQNLPELPDARYRSNSLAYDMFYASEPTAFMRAAEQAGATHSKDGLGMLVGQAAASFQIWHGVEADVEPVLAKLRQDIGQV</sequence>
<evidence type="ECO:0000256" key="2">
    <source>
        <dbReference type="ARBA" id="ARBA00012962"/>
    </source>
</evidence>
<feature type="binding site" evidence="8">
    <location>
        <position position="92"/>
    </location>
    <ligand>
        <name>shikimate</name>
        <dbReference type="ChEBI" id="CHEBI:36208"/>
    </ligand>
</feature>
<accession>A0A2U2BIB0</accession>
<feature type="binding site" evidence="8">
    <location>
        <position position="225"/>
    </location>
    <ligand>
        <name>shikimate</name>
        <dbReference type="ChEBI" id="CHEBI:36208"/>
    </ligand>
</feature>
<keyword evidence="3 8" id="KW-0028">Amino-acid biosynthesis</keyword>
<gene>
    <name evidence="8 13" type="primary">aroE</name>
    <name evidence="12" type="ORF">DF183_11180</name>
    <name evidence="13" type="ORF">M2J83_17910</name>
</gene>
<dbReference type="InterPro" id="IPR011342">
    <property type="entry name" value="Shikimate_DH"/>
</dbReference>
<dbReference type="InterPro" id="IPR036291">
    <property type="entry name" value="NAD(P)-bd_dom_sf"/>
</dbReference>